<organism evidence="2 3">
    <name type="scientific">Oxalicibacterium faecigallinarum</name>
    <dbReference type="NCBI Taxonomy" id="573741"/>
    <lineage>
        <taxon>Bacteria</taxon>
        <taxon>Pseudomonadati</taxon>
        <taxon>Pseudomonadota</taxon>
        <taxon>Betaproteobacteria</taxon>
        <taxon>Burkholderiales</taxon>
        <taxon>Oxalobacteraceae</taxon>
        <taxon>Oxalicibacterium</taxon>
    </lineage>
</organism>
<dbReference type="SMART" id="SM00530">
    <property type="entry name" value="HTH_XRE"/>
    <property type="match status" value="1"/>
</dbReference>
<dbReference type="InterPro" id="IPR001387">
    <property type="entry name" value="Cro/C1-type_HTH"/>
</dbReference>
<dbReference type="Pfam" id="PF01381">
    <property type="entry name" value="HTH_3"/>
    <property type="match status" value="1"/>
</dbReference>
<dbReference type="EMBL" id="BMDI01000001">
    <property type="protein sequence ID" value="GGI17576.1"/>
    <property type="molecule type" value="Genomic_DNA"/>
</dbReference>
<dbReference type="PROSITE" id="PS50943">
    <property type="entry name" value="HTH_CROC1"/>
    <property type="match status" value="1"/>
</dbReference>
<accession>A0A8J3AVY1</accession>
<gene>
    <name evidence="2" type="ORF">GCM10008066_09670</name>
</gene>
<dbReference type="GO" id="GO:0003677">
    <property type="term" value="F:DNA binding"/>
    <property type="evidence" value="ECO:0007669"/>
    <property type="project" value="InterPro"/>
</dbReference>
<keyword evidence="3" id="KW-1185">Reference proteome</keyword>
<protein>
    <submittedName>
        <fullName evidence="2">Transcriptional regulator</fullName>
    </submittedName>
</protein>
<feature type="domain" description="HTH cro/C1-type" evidence="1">
    <location>
        <begin position="30"/>
        <end position="76"/>
    </location>
</feature>
<evidence type="ECO:0000313" key="3">
    <source>
        <dbReference type="Proteomes" id="UP000642180"/>
    </source>
</evidence>
<dbReference type="RefSeq" id="WP_229726236.1">
    <property type="nucleotide sequence ID" value="NZ_BMDI01000001.1"/>
</dbReference>
<dbReference type="SUPFAM" id="SSF47413">
    <property type="entry name" value="lambda repressor-like DNA-binding domains"/>
    <property type="match status" value="1"/>
</dbReference>
<sequence>MIASMRVCIVGRMNIGNRLDQAMKAARIKSQSELSRLSGVPQATISRILKDIGVKGPETETIKKLAKACKVSFIWLNEGEGPQYLSHTEAQIPPAVDARIADALKIMQNLPDYKLDQIIKIIDVIADPFSVQQADADTKPSGTNRRAK</sequence>
<evidence type="ECO:0000259" key="1">
    <source>
        <dbReference type="PROSITE" id="PS50943"/>
    </source>
</evidence>
<dbReference type="CDD" id="cd00093">
    <property type="entry name" value="HTH_XRE"/>
    <property type="match status" value="1"/>
</dbReference>
<proteinExistence type="predicted"/>
<dbReference type="AlphaFoldDB" id="A0A8J3AVY1"/>
<dbReference type="Gene3D" id="1.10.260.40">
    <property type="entry name" value="lambda repressor-like DNA-binding domains"/>
    <property type="match status" value="1"/>
</dbReference>
<dbReference type="Proteomes" id="UP000642180">
    <property type="component" value="Unassembled WGS sequence"/>
</dbReference>
<reference evidence="3" key="1">
    <citation type="journal article" date="2019" name="Int. J. Syst. Evol. Microbiol.">
        <title>The Global Catalogue of Microorganisms (GCM) 10K type strain sequencing project: providing services to taxonomists for standard genome sequencing and annotation.</title>
        <authorList>
            <consortium name="The Broad Institute Genomics Platform"/>
            <consortium name="The Broad Institute Genome Sequencing Center for Infectious Disease"/>
            <person name="Wu L."/>
            <person name="Ma J."/>
        </authorList>
    </citation>
    <scope>NUCLEOTIDE SEQUENCE [LARGE SCALE GENOMIC DNA]</scope>
    <source>
        <strain evidence="3">CCM 2767</strain>
    </source>
</reference>
<evidence type="ECO:0000313" key="2">
    <source>
        <dbReference type="EMBL" id="GGI17576.1"/>
    </source>
</evidence>
<dbReference type="InterPro" id="IPR010982">
    <property type="entry name" value="Lambda_DNA-bd_dom_sf"/>
</dbReference>
<name>A0A8J3AVY1_9BURK</name>
<comment type="caution">
    <text evidence="2">The sequence shown here is derived from an EMBL/GenBank/DDBJ whole genome shotgun (WGS) entry which is preliminary data.</text>
</comment>